<keyword evidence="2" id="KW-1185">Reference proteome</keyword>
<reference evidence="1 2" key="1">
    <citation type="submission" date="2021-01" db="EMBL/GenBank/DDBJ databases">
        <title>Draft genomes of Rhodovulum sulfidophilum.</title>
        <authorList>
            <person name="Guzman M.S."/>
        </authorList>
    </citation>
    <scope>NUCLEOTIDE SEQUENCE [LARGE SCALE GENOMIC DNA]</scope>
    <source>
        <strain evidence="1 2">AB35</strain>
    </source>
</reference>
<dbReference type="RefSeq" id="WP_202228853.1">
    <property type="nucleotide sequence ID" value="NZ_JAESJE010000432.1"/>
</dbReference>
<dbReference type="Proteomes" id="UP000604473">
    <property type="component" value="Unassembled WGS sequence"/>
</dbReference>
<gene>
    <name evidence="1" type="ORF">JMM60_09315</name>
</gene>
<protein>
    <submittedName>
        <fullName evidence="1">Uncharacterized protein</fullName>
    </submittedName>
</protein>
<evidence type="ECO:0000313" key="2">
    <source>
        <dbReference type="Proteomes" id="UP000604473"/>
    </source>
</evidence>
<organism evidence="1 2">
    <name type="scientific">Rhodovulum sulfidophilum</name>
    <name type="common">Rhodobacter sulfidophilus</name>
    <dbReference type="NCBI Taxonomy" id="35806"/>
    <lineage>
        <taxon>Bacteria</taxon>
        <taxon>Pseudomonadati</taxon>
        <taxon>Pseudomonadota</taxon>
        <taxon>Alphaproteobacteria</taxon>
        <taxon>Rhodobacterales</taxon>
        <taxon>Paracoccaceae</taxon>
        <taxon>Rhodovulum</taxon>
    </lineage>
</organism>
<proteinExistence type="predicted"/>
<comment type="caution">
    <text evidence="1">The sequence shown here is derived from an EMBL/GenBank/DDBJ whole genome shotgun (WGS) entry which is preliminary data.</text>
</comment>
<name>A0ABS1RSZ5_RHOSU</name>
<accession>A0ABS1RSZ5</accession>
<dbReference type="EMBL" id="JAESJJ010000009">
    <property type="protein sequence ID" value="MBL3608997.1"/>
    <property type="molecule type" value="Genomic_DNA"/>
</dbReference>
<evidence type="ECO:0000313" key="1">
    <source>
        <dbReference type="EMBL" id="MBL3608997.1"/>
    </source>
</evidence>
<sequence>MDDIFAIWQSLAEMARDMGEKYPTVAAWKRRGIPARRDADVIAAARRRGVDLTYEQIGLARAAFLAPEREEGTAC</sequence>